<dbReference type="FunFam" id="3.10.20.710:FF:000002">
    <property type="entry name" value="Defective proventriculus, isoform A"/>
    <property type="match status" value="1"/>
</dbReference>
<dbReference type="EMBL" id="JAYRBN010000058">
    <property type="protein sequence ID" value="KAL2742113.1"/>
    <property type="molecule type" value="Genomic_DNA"/>
</dbReference>
<feature type="region of interest" description="Disordered" evidence="9">
    <location>
        <begin position="614"/>
        <end position="633"/>
    </location>
</feature>
<dbReference type="InterPro" id="IPR038224">
    <property type="entry name" value="SATB_ULD_sf"/>
</dbReference>
<dbReference type="CDD" id="cd11585">
    <property type="entry name" value="SATB1_N"/>
    <property type="match status" value="1"/>
</dbReference>
<dbReference type="InterPro" id="IPR039673">
    <property type="entry name" value="SATB1/SATB2"/>
</dbReference>
<feature type="domain" description="Homeobox" evidence="10">
    <location>
        <begin position="779"/>
        <end position="849"/>
    </location>
</feature>
<evidence type="ECO:0000256" key="8">
    <source>
        <dbReference type="RuleBase" id="RU000682"/>
    </source>
</evidence>
<comment type="caution">
    <text evidence="12">The sequence shown here is derived from an EMBL/GenBank/DDBJ whole genome shotgun (WGS) entry which is preliminary data.</text>
</comment>
<dbReference type="GO" id="GO:0003700">
    <property type="term" value="F:DNA-binding transcription factor activity"/>
    <property type="evidence" value="ECO:0007669"/>
    <property type="project" value="UniProtKB-ARBA"/>
</dbReference>
<feature type="domain" description="Homeobox" evidence="10">
    <location>
        <begin position="543"/>
        <end position="613"/>
    </location>
</feature>
<gene>
    <name evidence="12" type="ORF">V1477_009742</name>
</gene>
<dbReference type="AlphaFoldDB" id="A0ABD2CCV0"/>
<dbReference type="InterPro" id="IPR009057">
    <property type="entry name" value="Homeodomain-like_sf"/>
</dbReference>
<organism evidence="12 13">
    <name type="scientific">Vespula maculifrons</name>
    <name type="common">Eastern yellow jacket</name>
    <name type="synonym">Wasp</name>
    <dbReference type="NCBI Taxonomy" id="7453"/>
    <lineage>
        <taxon>Eukaryota</taxon>
        <taxon>Metazoa</taxon>
        <taxon>Ecdysozoa</taxon>
        <taxon>Arthropoda</taxon>
        <taxon>Hexapoda</taxon>
        <taxon>Insecta</taxon>
        <taxon>Pterygota</taxon>
        <taxon>Neoptera</taxon>
        <taxon>Endopterygota</taxon>
        <taxon>Hymenoptera</taxon>
        <taxon>Apocrita</taxon>
        <taxon>Aculeata</taxon>
        <taxon>Vespoidea</taxon>
        <taxon>Vespidae</taxon>
        <taxon>Vespinae</taxon>
        <taxon>Vespula</taxon>
    </lineage>
</organism>
<sequence length="867" mass="97363">MRWFRFCVGSPRGLEAFVLRTLETRKINLFPAMRDYVAKNGLMLGFRRFRRVAGDLISYTGCNSMANVSSWAEASLYRPADSISRDYSWYRLGLPSHEDEEETLGSRSRAYYRVIRSTATKPCGVKAHLKPADPGTKTTQGPGTLMKTVRPWIKVATDGSLEALISNIVVPGSKSFLGYLHWRLNTLHRGAIGHQSSRLELSETLGLKSGLHKDRSYCAIAQLPLSRVRRVDLHMLNIGVRHLLAIFNSANHLKYHDSPMSMSMPIVLVKTSWCRAKNLPVHCVVETIHNIVESHASNARENWRRPQIETDSYVIIPVAMPFQDLVGEALVRLGYSSDLIPSARGSIVIRNWKPLPMEKVAEGPLLTVGDILAELTSVATLKIQVYRSRPPPPSPAAEVRNKLLRLLLLHSHALLVSAGCPLDEAIDLLLARTSTGSADRHHQLRHPSRIINTCKSGSKRSAATRIVSDKPLATGGNDLSEETKRNFESWLQQQQLGLGLNPIVPSSNHHHHTQSPQPDGSGPIGAGSGAIGPPHPALLHYSHKTRMRTSFDPELELPRLQRWFGENQHPTRQQIQHYVTELNSLESRRGRKPLDVNNVVYWFKNARAAQKRAETRGVNGYSPPGLSPRGASIVSEDCSDEEEDSRHQVWSVAFETMNLRSFRIASIKSRLLRHSRLVHLLQSTSPLPCPPSSPPVGPLSLTTRPEDQQPPPSTPSLVKQEDTRVSSGSEDEEARPTGPLPPGFSLVPSPMFGHGIMYMSHYLPPRGPAGCPTSMLDERRKRNRTFIDPVTEVPRLETWFTHNTHPSHALILKYTEELNRMPYRQKFPRLEPKNVQFWFKNRRAKCKRLKMALFEGESPQQHPYHAD</sequence>
<evidence type="ECO:0000259" key="10">
    <source>
        <dbReference type="PROSITE" id="PS50071"/>
    </source>
</evidence>
<feature type="DNA-binding region" description="Homeobox" evidence="7">
    <location>
        <begin position="545"/>
        <end position="614"/>
    </location>
</feature>
<dbReference type="Pfam" id="PF16534">
    <property type="entry name" value="ULD"/>
    <property type="match status" value="1"/>
</dbReference>
<evidence type="ECO:0000256" key="1">
    <source>
        <dbReference type="ARBA" id="ARBA00004123"/>
    </source>
</evidence>
<proteinExistence type="predicted"/>
<evidence type="ECO:0000259" key="11">
    <source>
        <dbReference type="PROSITE" id="PS51982"/>
    </source>
</evidence>
<dbReference type="GO" id="GO:0006357">
    <property type="term" value="P:regulation of transcription by RNA polymerase II"/>
    <property type="evidence" value="ECO:0007669"/>
    <property type="project" value="UniProtKB-ARBA"/>
</dbReference>
<evidence type="ECO:0000256" key="3">
    <source>
        <dbReference type="ARBA" id="ARBA00022843"/>
    </source>
</evidence>
<dbReference type="PANTHER" id="PTHR15116">
    <property type="entry name" value="DNA-BINDING PROTEIN SATB FAMILY MEMBER"/>
    <property type="match status" value="1"/>
</dbReference>
<dbReference type="PROSITE" id="PS51982">
    <property type="entry name" value="CMP"/>
    <property type="match status" value="1"/>
</dbReference>
<feature type="region of interest" description="Disordered" evidence="9">
    <location>
        <begin position="461"/>
        <end position="480"/>
    </location>
</feature>
<evidence type="ECO:0000313" key="12">
    <source>
        <dbReference type="EMBL" id="KAL2742113.1"/>
    </source>
</evidence>
<dbReference type="InterPro" id="IPR032392">
    <property type="entry name" value="ULD"/>
</dbReference>
<evidence type="ECO:0000313" key="13">
    <source>
        <dbReference type="Proteomes" id="UP001607303"/>
    </source>
</evidence>
<evidence type="ECO:0000256" key="2">
    <source>
        <dbReference type="ARBA" id="ARBA00022737"/>
    </source>
</evidence>
<dbReference type="PROSITE" id="PS50071">
    <property type="entry name" value="HOMEOBOX_2"/>
    <property type="match status" value="2"/>
</dbReference>
<dbReference type="SMART" id="SM00389">
    <property type="entry name" value="HOX"/>
    <property type="match status" value="2"/>
</dbReference>
<evidence type="ECO:0000256" key="7">
    <source>
        <dbReference type="PROSITE-ProRule" id="PRU00108"/>
    </source>
</evidence>
<feature type="region of interest" description="Disordered" evidence="9">
    <location>
        <begin position="683"/>
        <end position="746"/>
    </location>
</feature>
<keyword evidence="4 7" id="KW-0238">DNA-binding</keyword>
<dbReference type="Gene3D" id="3.10.20.710">
    <property type="entry name" value="SATB, ubiquitin-like oligomerisation domain"/>
    <property type="match status" value="1"/>
</dbReference>
<feature type="domain" description="CMP" evidence="11">
    <location>
        <begin position="276"/>
        <end position="387"/>
    </location>
</feature>
<keyword evidence="3" id="KW-0832">Ubl conjugation</keyword>
<keyword evidence="13" id="KW-1185">Reference proteome</keyword>
<dbReference type="Gene3D" id="1.10.10.60">
    <property type="entry name" value="Homeodomain-like"/>
    <property type="match status" value="2"/>
</dbReference>
<protein>
    <submittedName>
        <fullName evidence="12">Homeobox protein dve-1 isoform X1</fullName>
    </submittedName>
</protein>
<dbReference type="Proteomes" id="UP001607303">
    <property type="component" value="Unassembled WGS sequence"/>
</dbReference>
<keyword evidence="2" id="KW-0677">Repeat</keyword>
<comment type="subcellular location">
    <subcellularLocation>
        <location evidence="1 7 8">Nucleus</location>
    </subcellularLocation>
</comment>
<feature type="compositionally biased region" description="Pro residues" evidence="9">
    <location>
        <begin position="687"/>
        <end position="697"/>
    </location>
</feature>
<evidence type="ECO:0000256" key="4">
    <source>
        <dbReference type="ARBA" id="ARBA00023125"/>
    </source>
</evidence>
<evidence type="ECO:0000256" key="6">
    <source>
        <dbReference type="ARBA" id="ARBA00023242"/>
    </source>
</evidence>
<dbReference type="FunFam" id="1.10.10.60:FF:000169">
    <property type="entry name" value="DNA-binding protein SATB1"/>
    <property type="match status" value="2"/>
</dbReference>
<dbReference type="CDD" id="cd00086">
    <property type="entry name" value="homeodomain"/>
    <property type="match status" value="2"/>
</dbReference>
<keyword evidence="6 7" id="KW-0539">Nucleus</keyword>
<dbReference type="GO" id="GO:0003677">
    <property type="term" value="F:DNA binding"/>
    <property type="evidence" value="ECO:0007669"/>
    <property type="project" value="UniProtKB-UniRule"/>
</dbReference>
<dbReference type="GO" id="GO:0005634">
    <property type="term" value="C:nucleus"/>
    <property type="evidence" value="ECO:0007669"/>
    <property type="project" value="UniProtKB-SubCell"/>
</dbReference>
<name>A0ABD2CCV0_VESMC</name>
<evidence type="ECO:0000256" key="9">
    <source>
        <dbReference type="SAM" id="MobiDB-lite"/>
    </source>
</evidence>
<dbReference type="InterPro" id="IPR001356">
    <property type="entry name" value="HD"/>
</dbReference>
<dbReference type="SUPFAM" id="SSF46689">
    <property type="entry name" value="Homeodomain-like"/>
    <property type="match status" value="2"/>
</dbReference>
<keyword evidence="5 7" id="KW-0371">Homeobox</keyword>
<accession>A0ABD2CCV0</accession>
<feature type="region of interest" description="Disordered" evidence="9">
    <location>
        <begin position="501"/>
        <end position="538"/>
    </location>
</feature>
<evidence type="ECO:0000256" key="5">
    <source>
        <dbReference type="ARBA" id="ARBA00023155"/>
    </source>
</evidence>
<dbReference type="PANTHER" id="PTHR15116:SF16">
    <property type="entry name" value="DEFECTIVE PROVENTRICULUS, ISOFORM A"/>
    <property type="match status" value="1"/>
</dbReference>
<reference evidence="12 13" key="1">
    <citation type="journal article" date="2024" name="Ann. Entomol. Soc. Am.">
        <title>Genomic analyses of the southern and eastern yellowjacket wasps (Hymenoptera: Vespidae) reveal evolutionary signatures of social life.</title>
        <authorList>
            <person name="Catto M.A."/>
            <person name="Caine P.B."/>
            <person name="Orr S.E."/>
            <person name="Hunt B.G."/>
            <person name="Goodisman M.A.D."/>
        </authorList>
    </citation>
    <scope>NUCLEOTIDE SEQUENCE [LARGE SCALE GENOMIC DNA]</scope>
    <source>
        <strain evidence="12">232</strain>
        <tissue evidence="12">Head and thorax</tissue>
    </source>
</reference>
<feature type="DNA-binding region" description="Homeobox" evidence="7">
    <location>
        <begin position="781"/>
        <end position="850"/>
    </location>
</feature>
<dbReference type="Pfam" id="PF00046">
    <property type="entry name" value="Homeodomain"/>
    <property type="match status" value="2"/>
</dbReference>